<dbReference type="Proteomes" id="UP001239111">
    <property type="component" value="Chromosome 1"/>
</dbReference>
<comment type="caution">
    <text evidence="1">The sequence shown here is derived from an EMBL/GenBank/DDBJ whole genome shotgun (WGS) entry which is preliminary data.</text>
</comment>
<name>A0ACC2PHW1_9HYME</name>
<dbReference type="EMBL" id="CM056741">
    <property type="protein sequence ID" value="KAJ8683169.1"/>
    <property type="molecule type" value="Genomic_DNA"/>
</dbReference>
<sequence length="191" mass="20988">MLKIYSTPAGSTKDIGMSLVGILATTSLLLILARSSESSPIKPIIPAGPWPSARIPIDHDRFLLVLLLNRHALPIEADGVGKMDDSSMWSPLSLPEYESDEEDPDEDQQPDPPPPPLQLLLNKDKRLGTLSPTDPVNVLRTRIMIENNRKGAQALQLIGSQQNMRKRAGHSLTQANLGRLHKAAEQLPFQL</sequence>
<accession>A0ACC2PHW1</accession>
<organism evidence="1 2">
    <name type="scientific">Eretmocerus hayati</name>
    <dbReference type="NCBI Taxonomy" id="131215"/>
    <lineage>
        <taxon>Eukaryota</taxon>
        <taxon>Metazoa</taxon>
        <taxon>Ecdysozoa</taxon>
        <taxon>Arthropoda</taxon>
        <taxon>Hexapoda</taxon>
        <taxon>Insecta</taxon>
        <taxon>Pterygota</taxon>
        <taxon>Neoptera</taxon>
        <taxon>Endopterygota</taxon>
        <taxon>Hymenoptera</taxon>
        <taxon>Apocrita</taxon>
        <taxon>Proctotrupomorpha</taxon>
        <taxon>Chalcidoidea</taxon>
        <taxon>Aphelinidae</taxon>
        <taxon>Aphelininae</taxon>
        <taxon>Eretmocerus</taxon>
    </lineage>
</organism>
<evidence type="ECO:0000313" key="2">
    <source>
        <dbReference type="Proteomes" id="UP001239111"/>
    </source>
</evidence>
<evidence type="ECO:0000313" key="1">
    <source>
        <dbReference type="EMBL" id="KAJ8683169.1"/>
    </source>
</evidence>
<gene>
    <name evidence="1" type="ORF">QAD02_018961</name>
</gene>
<protein>
    <submittedName>
        <fullName evidence="1">Uncharacterized protein</fullName>
    </submittedName>
</protein>
<proteinExistence type="predicted"/>
<keyword evidence="2" id="KW-1185">Reference proteome</keyword>
<reference evidence="1" key="1">
    <citation type="submission" date="2023-04" db="EMBL/GenBank/DDBJ databases">
        <title>A chromosome-level genome assembly of the parasitoid wasp Eretmocerus hayati.</title>
        <authorList>
            <person name="Zhong Y."/>
            <person name="Liu S."/>
            <person name="Liu Y."/>
        </authorList>
    </citation>
    <scope>NUCLEOTIDE SEQUENCE</scope>
    <source>
        <strain evidence="1">ZJU_SS_LIU_2023</strain>
    </source>
</reference>